<proteinExistence type="predicted"/>
<name>A0A382E2W8_9ZZZZ</name>
<dbReference type="AlphaFoldDB" id="A0A382E2W8"/>
<gene>
    <name evidence="1" type="ORF">METZ01_LOCUS197679</name>
</gene>
<organism evidence="1">
    <name type="scientific">marine metagenome</name>
    <dbReference type="NCBI Taxonomy" id="408172"/>
    <lineage>
        <taxon>unclassified sequences</taxon>
        <taxon>metagenomes</taxon>
        <taxon>ecological metagenomes</taxon>
    </lineage>
</organism>
<sequence>VTHRLAWWTDDGRSAGLLRLMVPTDGPAQLELGLVGTGEPCMLVTDHAVPPPTGGGLEVRTSGLWAEVVVEEAPAPGRGHMSAGLEAFGMVLDDPDEAWRGGPDHQFRGDRVPVGLDLGAEAVGDPVVRRWGLGVPCRLDGEVLVADRVLDVDGWAWWLVGEPPPGNDLVMARADDDSWVLATGEAARRWGESTSEGELLVGPSPDGAIGRAPVLIEWAGRELRVDRWFGSMIGPDDRTGVGWRELSA</sequence>
<reference evidence="1" key="1">
    <citation type="submission" date="2018-05" db="EMBL/GenBank/DDBJ databases">
        <authorList>
            <person name="Lanie J.A."/>
            <person name="Ng W.-L."/>
            <person name="Kazmierczak K.M."/>
            <person name="Andrzejewski T.M."/>
            <person name="Davidsen T.M."/>
            <person name="Wayne K.J."/>
            <person name="Tettelin H."/>
            <person name="Glass J.I."/>
            <person name="Rusch D."/>
            <person name="Podicherti R."/>
            <person name="Tsui H.-C.T."/>
            <person name="Winkler M.E."/>
        </authorList>
    </citation>
    <scope>NUCLEOTIDE SEQUENCE</scope>
</reference>
<evidence type="ECO:0000313" key="1">
    <source>
        <dbReference type="EMBL" id="SVB44825.1"/>
    </source>
</evidence>
<feature type="non-terminal residue" evidence="1">
    <location>
        <position position="1"/>
    </location>
</feature>
<evidence type="ECO:0008006" key="2">
    <source>
        <dbReference type="Google" id="ProtNLM"/>
    </source>
</evidence>
<accession>A0A382E2W8</accession>
<dbReference type="EMBL" id="UINC01042335">
    <property type="protein sequence ID" value="SVB44825.1"/>
    <property type="molecule type" value="Genomic_DNA"/>
</dbReference>
<protein>
    <recommendedName>
        <fullName evidence="2">AttH domain-containing protein</fullName>
    </recommendedName>
</protein>